<protein>
    <submittedName>
        <fullName evidence="3">Predicted outer membrane protein</fullName>
    </submittedName>
</protein>
<dbReference type="Gene3D" id="3.40.50.1000">
    <property type="entry name" value="HAD superfamily/HAD-like"/>
    <property type="match status" value="1"/>
</dbReference>
<evidence type="ECO:0000256" key="2">
    <source>
        <dbReference type="SAM" id="SignalP"/>
    </source>
</evidence>
<dbReference type="OrthoDB" id="7170926at2"/>
<dbReference type="InterPro" id="IPR036412">
    <property type="entry name" value="HAD-like_sf"/>
</dbReference>
<evidence type="ECO:0000313" key="3">
    <source>
        <dbReference type="EMBL" id="ABM02133.1"/>
    </source>
</evidence>
<accession>A1SRL8</accession>
<proteinExistence type="predicted"/>
<name>A1SRL8_PSYIN</name>
<keyword evidence="1 2" id="KW-0732">Signal</keyword>
<evidence type="ECO:0000256" key="1">
    <source>
        <dbReference type="ARBA" id="ARBA00022729"/>
    </source>
</evidence>
<dbReference type="InterPro" id="IPR022565">
    <property type="entry name" value="DUF2608"/>
</dbReference>
<keyword evidence="4" id="KW-1185">Reference proteome</keyword>
<dbReference type="SUPFAM" id="SSF56784">
    <property type="entry name" value="HAD-like"/>
    <property type="match status" value="1"/>
</dbReference>
<dbReference type="KEGG" id="pin:Ping_0266"/>
<reference evidence="3 4" key="1">
    <citation type="submission" date="2007-01" db="EMBL/GenBank/DDBJ databases">
        <title>Complete sequence of Psychromonas ingrahamii 37.</title>
        <authorList>
            <consortium name="US DOE Joint Genome Institute"/>
            <person name="Copeland A."/>
            <person name="Lucas S."/>
            <person name="Lapidus A."/>
            <person name="Barry K."/>
            <person name="Detter J.C."/>
            <person name="Glavina del Rio T."/>
            <person name="Hammon N."/>
            <person name="Israni S."/>
            <person name="Dalin E."/>
            <person name="Tice H."/>
            <person name="Pitluck S."/>
            <person name="Thompson L.S."/>
            <person name="Brettin T."/>
            <person name="Bruce D."/>
            <person name="Han C."/>
            <person name="Tapia R."/>
            <person name="Schmutz J."/>
            <person name="Larimer F."/>
            <person name="Land M."/>
            <person name="Hauser L."/>
            <person name="Kyrpides N."/>
            <person name="Ivanova N."/>
            <person name="Staley J."/>
            <person name="Richardson P."/>
        </authorList>
    </citation>
    <scope>NUCLEOTIDE SEQUENCE [LARGE SCALE GENOMIC DNA]</scope>
    <source>
        <strain evidence="3 4">37</strain>
    </source>
</reference>
<dbReference type="InterPro" id="IPR023214">
    <property type="entry name" value="HAD_sf"/>
</dbReference>
<dbReference type="STRING" id="357804.Ping_0266"/>
<dbReference type="AlphaFoldDB" id="A1SRL8"/>
<evidence type="ECO:0000313" key="4">
    <source>
        <dbReference type="Proteomes" id="UP000000639"/>
    </source>
</evidence>
<dbReference type="EMBL" id="CP000510">
    <property type="protein sequence ID" value="ABM02133.1"/>
    <property type="molecule type" value="Genomic_DNA"/>
</dbReference>
<dbReference type="RefSeq" id="WP_011768692.1">
    <property type="nucleotide sequence ID" value="NC_008709.1"/>
</dbReference>
<dbReference type="Pfam" id="PF11019">
    <property type="entry name" value="DUF2608"/>
    <property type="match status" value="1"/>
</dbReference>
<gene>
    <name evidence="3" type="ordered locus">Ping_0266</name>
</gene>
<feature type="signal peptide" evidence="2">
    <location>
        <begin position="1"/>
        <end position="21"/>
    </location>
</feature>
<dbReference type="eggNOG" id="ENOG502ZN1G">
    <property type="taxonomic scope" value="Bacteria"/>
</dbReference>
<dbReference type="HOGENOM" id="CLU_083308_0_0_6"/>
<feature type="chain" id="PRO_5002637795" evidence="2">
    <location>
        <begin position="22"/>
        <end position="293"/>
    </location>
</feature>
<organism evidence="3 4">
    <name type="scientific">Psychromonas ingrahamii (strain DSM 17664 / CCUG 51855 / 37)</name>
    <dbReference type="NCBI Taxonomy" id="357804"/>
    <lineage>
        <taxon>Bacteria</taxon>
        <taxon>Pseudomonadati</taxon>
        <taxon>Pseudomonadota</taxon>
        <taxon>Gammaproteobacteria</taxon>
        <taxon>Alteromonadales</taxon>
        <taxon>Psychromonadaceae</taxon>
        <taxon>Psychromonas</taxon>
    </lineage>
</organism>
<sequence>MKHIKLITAFSLSLFTLIANANVSIIETDSFNQVSNTVAKKAQQYGVKNTLIVFDIDNTLLTSNVDLGGDIWYQWQTGKLEIKPTKAQIVPCLFEDAIGLLYKLGTMVPTEAQVPSLISQWQLNGHNVIALTARPPNVRPPTERALTRRSINFSGSAVAPIGEKSPVYRAMVTIDNQTREVSYMSGIMMTTGLHKGDSLKYLLNLTERHFDAIVFVDDSENNITDMSQSFKSESDVDLTAIHYTYIEEQRKKKFGAVLTQQQANTMASQWNDLKLKLDTLFPGRKNGGKCLNQ</sequence>
<dbReference type="Proteomes" id="UP000000639">
    <property type="component" value="Chromosome"/>
</dbReference>